<proteinExistence type="predicted"/>
<evidence type="ECO:0000313" key="1">
    <source>
        <dbReference type="EMBL" id="KAF2112587.1"/>
    </source>
</evidence>
<gene>
    <name evidence="1" type="ORF">BDV96DRAFT_152936</name>
</gene>
<sequence length="159" mass="17824">MSNTILISHQVLFFALTSNEHEVRGTKHKALSFNHTDHYLDPTASISTQDISPRTDDPDSLPEYSYEHLLALEAGLSRSSFSTASSSFESTRSSYFSPWRPKSWTSSNTSLSFPDALMKRLEDADAASLGSAETCALLSSCGHRYSAQRRSTRPKWLRW</sequence>
<reference evidence="1" key="1">
    <citation type="journal article" date="2020" name="Stud. Mycol.">
        <title>101 Dothideomycetes genomes: a test case for predicting lifestyles and emergence of pathogens.</title>
        <authorList>
            <person name="Haridas S."/>
            <person name="Albert R."/>
            <person name="Binder M."/>
            <person name="Bloem J."/>
            <person name="Labutti K."/>
            <person name="Salamov A."/>
            <person name="Andreopoulos B."/>
            <person name="Baker S."/>
            <person name="Barry K."/>
            <person name="Bills G."/>
            <person name="Bluhm B."/>
            <person name="Cannon C."/>
            <person name="Castanera R."/>
            <person name="Culley D."/>
            <person name="Daum C."/>
            <person name="Ezra D."/>
            <person name="Gonzalez J."/>
            <person name="Henrissat B."/>
            <person name="Kuo A."/>
            <person name="Liang C."/>
            <person name="Lipzen A."/>
            <person name="Lutzoni F."/>
            <person name="Magnuson J."/>
            <person name="Mondo S."/>
            <person name="Nolan M."/>
            <person name="Ohm R."/>
            <person name="Pangilinan J."/>
            <person name="Park H.-J."/>
            <person name="Ramirez L."/>
            <person name="Alfaro M."/>
            <person name="Sun H."/>
            <person name="Tritt A."/>
            <person name="Yoshinaga Y."/>
            <person name="Zwiers L.-H."/>
            <person name="Turgeon B."/>
            <person name="Goodwin S."/>
            <person name="Spatafora J."/>
            <person name="Crous P."/>
            <person name="Grigoriev I."/>
        </authorList>
    </citation>
    <scope>NUCLEOTIDE SEQUENCE</scope>
    <source>
        <strain evidence="1">CBS 627.86</strain>
    </source>
</reference>
<keyword evidence="2" id="KW-1185">Reference proteome</keyword>
<accession>A0A6A5Z166</accession>
<evidence type="ECO:0000313" key="2">
    <source>
        <dbReference type="Proteomes" id="UP000799770"/>
    </source>
</evidence>
<dbReference type="EMBL" id="ML977330">
    <property type="protein sequence ID" value="KAF2112587.1"/>
    <property type="molecule type" value="Genomic_DNA"/>
</dbReference>
<dbReference type="AlphaFoldDB" id="A0A6A5Z166"/>
<dbReference type="Proteomes" id="UP000799770">
    <property type="component" value="Unassembled WGS sequence"/>
</dbReference>
<name>A0A6A5Z166_9PLEO</name>
<organism evidence="1 2">
    <name type="scientific">Lophiotrema nucula</name>
    <dbReference type="NCBI Taxonomy" id="690887"/>
    <lineage>
        <taxon>Eukaryota</taxon>
        <taxon>Fungi</taxon>
        <taxon>Dikarya</taxon>
        <taxon>Ascomycota</taxon>
        <taxon>Pezizomycotina</taxon>
        <taxon>Dothideomycetes</taxon>
        <taxon>Pleosporomycetidae</taxon>
        <taxon>Pleosporales</taxon>
        <taxon>Lophiotremataceae</taxon>
        <taxon>Lophiotrema</taxon>
    </lineage>
</organism>
<protein>
    <submittedName>
        <fullName evidence="1">Uncharacterized protein</fullName>
    </submittedName>
</protein>